<evidence type="ECO:0000259" key="3">
    <source>
        <dbReference type="PROSITE" id="PS50043"/>
    </source>
</evidence>
<dbReference type="OrthoDB" id="3178131at2"/>
<dbReference type="CDD" id="cd06170">
    <property type="entry name" value="LuxR_C_like"/>
    <property type="match status" value="1"/>
</dbReference>
<dbReference type="PROSITE" id="PS50043">
    <property type="entry name" value="HTH_LUXR_2"/>
    <property type="match status" value="1"/>
</dbReference>
<dbReference type="InterPro" id="IPR036388">
    <property type="entry name" value="WH-like_DNA-bd_sf"/>
</dbReference>
<protein>
    <submittedName>
        <fullName evidence="4">Helix-turn-helix transcriptional regulator</fullName>
    </submittedName>
</protein>
<dbReference type="InterPro" id="IPR000792">
    <property type="entry name" value="Tscrpt_reg_LuxR_C"/>
</dbReference>
<dbReference type="PANTHER" id="PTHR16305">
    <property type="entry name" value="TESTICULAR SOLUBLE ADENYLYL CYCLASE"/>
    <property type="match status" value="1"/>
</dbReference>
<dbReference type="GO" id="GO:0004016">
    <property type="term" value="F:adenylate cyclase activity"/>
    <property type="evidence" value="ECO:0007669"/>
    <property type="project" value="TreeGrafter"/>
</dbReference>
<dbReference type="InterPro" id="IPR011990">
    <property type="entry name" value="TPR-like_helical_dom_sf"/>
</dbReference>
<dbReference type="GO" id="GO:0005737">
    <property type="term" value="C:cytoplasm"/>
    <property type="evidence" value="ECO:0007669"/>
    <property type="project" value="TreeGrafter"/>
</dbReference>
<dbReference type="Pfam" id="PF00196">
    <property type="entry name" value="GerE"/>
    <property type="match status" value="1"/>
</dbReference>
<evidence type="ECO:0000313" key="5">
    <source>
        <dbReference type="Proteomes" id="UP000283644"/>
    </source>
</evidence>
<sequence>MTWQSAEREYPAVRVRDDRPVAIEEILERDDELAVLRAAVDRLVAGRGGVVLVEGAAGTGRTTLLEAAVADIPAMLLVARGGVMESGEAFGGVRQLLLPMLRRLPADERVAVLGGPARLAARILGFGEDIVDESAPDPFFSVRWLLEELAAGQPLVLAVDDLHWLDEESRRVLTRLATRLEGLPVLLLATARPAEPGATTDLTELRGVADVVKLAALSESAVERLLPGRDPADAHRVTGGNPRLLRQLAAVPTDVPLADARLQGEGARVLVRARRISPAAEQVVRTVALFPDGAPLETVACVAGVTPSEVADDVDALLASDLLAGNDVLCFAAPVLRRAVHDELGAFARREAHAEAAQMLRKQGAPVEAVASQLLLASPRGDAEAVRVLREAANQVPGPIARLRYLERALAEPPVPGPDRVDLLIDVGRLRGRLGRADACDALRQAYDDAQDPGRRAEAGVHLAALLHGAGRHDEGLLVVLELGLLPADGVDPEHRQLALALTLGLALETGRHDVARDALATLGPSLEPRTPGERAAQEMRGFFAWGESPGGELALDGSDPDGLPAAFAEYGIVTFDGSNSLCLAGEFDRLERLVEARLRVARERVDEQAHLVAVAGRAHGRALRGHWRLAEADALEVVGHPAAGNDVVVTSVELLAQCYARQLRIEEAEAAAGRLLELGASPFRAEIARAIIAGVVGDPTPQPVFEQIIRSYLEAGLTHPALRRWTCEHAESLARGGRRDEAVAVLTDYLDEAERYGEAASIGQAATVLGRLVGGDAGLALLERAVEVLGPSPHEWLRGWAHARLGEARRRAGHRADARPLLHAALAYADEHGEELLARTAREELRLAGGRNREAAARRPDDLTPAEARVARLAAEGLSNKEVAAALFLTVGSVQTTLVRVFRKLEVGSRQLLPEALAARGITVGTSSRSR</sequence>
<dbReference type="GO" id="GO:0005524">
    <property type="term" value="F:ATP binding"/>
    <property type="evidence" value="ECO:0007669"/>
    <property type="project" value="UniProtKB-KW"/>
</dbReference>
<dbReference type="GO" id="GO:0003677">
    <property type="term" value="F:DNA binding"/>
    <property type="evidence" value="ECO:0007669"/>
    <property type="project" value="InterPro"/>
</dbReference>
<accession>A0A417Y8C1</accession>
<dbReference type="EMBL" id="QXGH01000009">
    <property type="protein sequence ID" value="RHW28939.1"/>
    <property type="molecule type" value="Genomic_DNA"/>
</dbReference>
<dbReference type="GO" id="GO:0006355">
    <property type="term" value="P:regulation of DNA-templated transcription"/>
    <property type="evidence" value="ECO:0007669"/>
    <property type="project" value="InterPro"/>
</dbReference>
<dbReference type="PANTHER" id="PTHR16305:SF35">
    <property type="entry name" value="TRANSCRIPTIONAL ACTIVATOR DOMAIN"/>
    <property type="match status" value="1"/>
</dbReference>
<organism evidence="4 5">
    <name type="scientific">Nocardioides immobilis</name>
    <dbReference type="NCBI Taxonomy" id="2049295"/>
    <lineage>
        <taxon>Bacteria</taxon>
        <taxon>Bacillati</taxon>
        <taxon>Actinomycetota</taxon>
        <taxon>Actinomycetes</taxon>
        <taxon>Propionibacteriales</taxon>
        <taxon>Nocardioidaceae</taxon>
        <taxon>Nocardioides</taxon>
    </lineage>
</organism>
<dbReference type="Gene3D" id="1.25.40.10">
    <property type="entry name" value="Tetratricopeptide repeat domain"/>
    <property type="match status" value="1"/>
</dbReference>
<reference evidence="4 5" key="1">
    <citation type="submission" date="2018-09" db="EMBL/GenBank/DDBJ databases">
        <title>Genome sequencing of Nocardioides immobilis CCTCC AB 2017083 for comparison to Nocardioides silvaticus.</title>
        <authorList>
            <person name="Li C."/>
            <person name="Wang G."/>
        </authorList>
    </citation>
    <scope>NUCLEOTIDE SEQUENCE [LARGE SCALE GENOMIC DNA]</scope>
    <source>
        <strain evidence="4 5">CCTCC AB 2017083</strain>
    </source>
</reference>
<dbReference type="Pfam" id="PF13191">
    <property type="entry name" value="AAA_16"/>
    <property type="match status" value="1"/>
</dbReference>
<comment type="caution">
    <text evidence="4">The sequence shown here is derived from an EMBL/GenBank/DDBJ whole genome shotgun (WGS) entry which is preliminary data.</text>
</comment>
<feature type="domain" description="HTH luxR-type" evidence="3">
    <location>
        <begin position="857"/>
        <end position="922"/>
    </location>
</feature>
<keyword evidence="1" id="KW-0547">Nucleotide-binding</keyword>
<evidence type="ECO:0000256" key="1">
    <source>
        <dbReference type="ARBA" id="ARBA00022741"/>
    </source>
</evidence>
<keyword evidence="5" id="KW-1185">Reference proteome</keyword>
<dbReference type="Gene3D" id="1.10.10.10">
    <property type="entry name" value="Winged helix-like DNA-binding domain superfamily/Winged helix DNA-binding domain"/>
    <property type="match status" value="1"/>
</dbReference>
<dbReference type="InterPro" id="IPR016032">
    <property type="entry name" value="Sig_transdc_resp-reg_C-effctor"/>
</dbReference>
<gene>
    <name evidence="4" type="ORF">D0Z08_03665</name>
</gene>
<dbReference type="SMART" id="SM00421">
    <property type="entry name" value="HTH_LUXR"/>
    <property type="match status" value="1"/>
</dbReference>
<name>A0A417Y8C1_9ACTN</name>
<keyword evidence="2" id="KW-0067">ATP-binding</keyword>
<evidence type="ECO:0000256" key="2">
    <source>
        <dbReference type="ARBA" id="ARBA00022840"/>
    </source>
</evidence>
<evidence type="ECO:0000313" key="4">
    <source>
        <dbReference type="EMBL" id="RHW28939.1"/>
    </source>
</evidence>
<dbReference type="Proteomes" id="UP000283644">
    <property type="component" value="Unassembled WGS sequence"/>
</dbReference>
<dbReference type="InterPro" id="IPR027417">
    <property type="entry name" value="P-loop_NTPase"/>
</dbReference>
<dbReference type="InterPro" id="IPR041664">
    <property type="entry name" value="AAA_16"/>
</dbReference>
<dbReference type="PRINTS" id="PR00038">
    <property type="entry name" value="HTHLUXR"/>
</dbReference>
<dbReference type="SUPFAM" id="SSF52540">
    <property type="entry name" value="P-loop containing nucleoside triphosphate hydrolases"/>
    <property type="match status" value="1"/>
</dbReference>
<proteinExistence type="predicted"/>
<dbReference type="SUPFAM" id="SSF46894">
    <property type="entry name" value="C-terminal effector domain of the bipartite response regulators"/>
    <property type="match status" value="1"/>
</dbReference>
<dbReference type="AlphaFoldDB" id="A0A417Y8C1"/>